<evidence type="ECO:0000313" key="2">
    <source>
        <dbReference type="EMBL" id="CAK5263307.1"/>
    </source>
</evidence>
<feature type="compositionally biased region" description="Basic and acidic residues" evidence="1">
    <location>
        <begin position="1"/>
        <end position="18"/>
    </location>
</feature>
<dbReference type="Proteomes" id="UP001295794">
    <property type="component" value="Unassembled WGS sequence"/>
</dbReference>
<evidence type="ECO:0000256" key="1">
    <source>
        <dbReference type="SAM" id="MobiDB-lite"/>
    </source>
</evidence>
<keyword evidence="3" id="KW-1185">Reference proteome</keyword>
<dbReference type="EMBL" id="CAVNYO010000038">
    <property type="protein sequence ID" value="CAK5263307.1"/>
    <property type="molecule type" value="Genomic_DNA"/>
</dbReference>
<feature type="region of interest" description="Disordered" evidence="1">
    <location>
        <begin position="1"/>
        <end position="27"/>
    </location>
</feature>
<name>A0AAD2JV01_9AGAR</name>
<protein>
    <submittedName>
        <fullName evidence="2">Uncharacterized protein</fullName>
    </submittedName>
</protein>
<reference evidence="2" key="1">
    <citation type="submission" date="2023-11" db="EMBL/GenBank/DDBJ databases">
        <authorList>
            <person name="De Vega J J."/>
            <person name="De Vega J J."/>
        </authorList>
    </citation>
    <scope>NUCLEOTIDE SEQUENCE</scope>
</reference>
<dbReference type="AlphaFoldDB" id="A0AAD2JV01"/>
<sequence>MHGRRDGGHTELLQDPHRSCRSLQAGPSRSYEGLRLAEPVYKCGELSHGAQSSSCQRACRKTEIFQCAAAIRWSGFREYIYGTSIETLIRQGWGQIRISSAEIFRICPQRPPAPADHMLN</sequence>
<evidence type="ECO:0000313" key="3">
    <source>
        <dbReference type="Proteomes" id="UP001295794"/>
    </source>
</evidence>
<gene>
    <name evidence="2" type="ORF">MYCIT1_LOCUS2702</name>
</gene>
<comment type="caution">
    <text evidence="2">The sequence shown here is derived from an EMBL/GenBank/DDBJ whole genome shotgun (WGS) entry which is preliminary data.</text>
</comment>
<organism evidence="2 3">
    <name type="scientific">Mycena citricolor</name>
    <dbReference type="NCBI Taxonomy" id="2018698"/>
    <lineage>
        <taxon>Eukaryota</taxon>
        <taxon>Fungi</taxon>
        <taxon>Dikarya</taxon>
        <taxon>Basidiomycota</taxon>
        <taxon>Agaricomycotina</taxon>
        <taxon>Agaricomycetes</taxon>
        <taxon>Agaricomycetidae</taxon>
        <taxon>Agaricales</taxon>
        <taxon>Marasmiineae</taxon>
        <taxon>Mycenaceae</taxon>
        <taxon>Mycena</taxon>
    </lineage>
</organism>
<accession>A0AAD2JV01</accession>
<proteinExistence type="predicted"/>